<sequence>GETNDIICVNTQVGAAAKPTNSIDSFCQPDKSQPYFTLPALFEIAAHPIIPQGVTMHRFLEISAFPAVAPFFMTGDGESELNVMPERFLQDEGNDEIGSQANVGNQYFAVGMSNNTHGKYKLAVKNPILTALQDMIGNTQLRDRERQVADHSPARIFAELSRRGICS</sequence>
<accession>A0AAN6ZR44</accession>
<keyword evidence="2" id="KW-1185">Reference proteome</keyword>
<dbReference type="AlphaFoldDB" id="A0AAN6ZR44"/>
<gene>
    <name evidence="1" type="ORF">C8A00DRAFT_19511</name>
</gene>
<evidence type="ECO:0000313" key="2">
    <source>
        <dbReference type="Proteomes" id="UP001302745"/>
    </source>
</evidence>
<evidence type="ECO:0000313" key="1">
    <source>
        <dbReference type="EMBL" id="KAK4148700.1"/>
    </source>
</evidence>
<organism evidence="1 2">
    <name type="scientific">Chaetomidium leptoderma</name>
    <dbReference type="NCBI Taxonomy" id="669021"/>
    <lineage>
        <taxon>Eukaryota</taxon>
        <taxon>Fungi</taxon>
        <taxon>Dikarya</taxon>
        <taxon>Ascomycota</taxon>
        <taxon>Pezizomycotina</taxon>
        <taxon>Sordariomycetes</taxon>
        <taxon>Sordariomycetidae</taxon>
        <taxon>Sordariales</taxon>
        <taxon>Chaetomiaceae</taxon>
        <taxon>Chaetomidium</taxon>
    </lineage>
</organism>
<dbReference type="Proteomes" id="UP001302745">
    <property type="component" value="Unassembled WGS sequence"/>
</dbReference>
<protein>
    <submittedName>
        <fullName evidence="1">Uncharacterized protein</fullName>
    </submittedName>
</protein>
<proteinExistence type="predicted"/>
<name>A0AAN6ZR44_9PEZI</name>
<reference evidence="1" key="1">
    <citation type="journal article" date="2023" name="Mol. Phylogenet. Evol.">
        <title>Genome-scale phylogeny and comparative genomics of the fungal order Sordariales.</title>
        <authorList>
            <person name="Hensen N."/>
            <person name="Bonometti L."/>
            <person name="Westerberg I."/>
            <person name="Brannstrom I.O."/>
            <person name="Guillou S."/>
            <person name="Cros-Aarteil S."/>
            <person name="Calhoun S."/>
            <person name="Haridas S."/>
            <person name="Kuo A."/>
            <person name="Mondo S."/>
            <person name="Pangilinan J."/>
            <person name="Riley R."/>
            <person name="LaButti K."/>
            <person name="Andreopoulos B."/>
            <person name="Lipzen A."/>
            <person name="Chen C."/>
            <person name="Yan M."/>
            <person name="Daum C."/>
            <person name="Ng V."/>
            <person name="Clum A."/>
            <person name="Steindorff A."/>
            <person name="Ohm R.A."/>
            <person name="Martin F."/>
            <person name="Silar P."/>
            <person name="Natvig D.O."/>
            <person name="Lalanne C."/>
            <person name="Gautier V."/>
            <person name="Ament-Velasquez S.L."/>
            <person name="Kruys A."/>
            <person name="Hutchinson M.I."/>
            <person name="Powell A.J."/>
            <person name="Barry K."/>
            <person name="Miller A.N."/>
            <person name="Grigoriev I.V."/>
            <person name="Debuchy R."/>
            <person name="Gladieux P."/>
            <person name="Hiltunen Thoren M."/>
            <person name="Johannesson H."/>
        </authorList>
    </citation>
    <scope>NUCLEOTIDE SEQUENCE</scope>
    <source>
        <strain evidence="1">CBS 538.74</strain>
    </source>
</reference>
<feature type="non-terminal residue" evidence="1">
    <location>
        <position position="1"/>
    </location>
</feature>
<reference evidence="1" key="2">
    <citation type="submission" date="2023-05" db="EMBL/GenBank/DDBJ databases">
        <authorList>
            <consortium name="Lawrence Berkeley National Laboratory"/>
            <person name="Steindorff A."/>
            <person name="Hensen N."/>
            <person name="Bonometti L."/>
            <person name="Westerberg I."/>
            <person name="Brannstrom I.O."/>
            <person name="Guillou S."/>
            <person name="Cros-Aarteil S."/>
            <person name="Calhoun S."/>
            <person name="Haridas S."/>
            <person name="Kuo A."/>
            <person name="Mondo S."/>
            <person name="Pangilinan J."/>
            <person name="Riley R."/>
            <person name="Labutti K."/>
            <person name="Andreopoulos B."/>
            <person name="Lipzen A."/>
            <person name="Chen C."/>
            <person name="Yanf M."/>
            <person name="Daum C."/>
            <person name="Ng V."/>
            <person name="Clum A."/>
            <person name="Ohm R."/>
            <person name="Martin F."/>
            <person name="Silar P."/>
            <person name="Natvig D."/>
            <person name="Lalanne C."/>
            <person name="Gautier V."/>
            <person name="Ament-Velasquez S.L."/>
            <person name="Kruys A."/>
            <person name="Hutchinson M.I."/>
            <person name="Powell A.J."/>
            <person name="Barry K."/>
            <person name="Miller A.N."/>
            <person name="Grigoriev I.V."/>
            <person name="Debuchy R."/>
            <person name="Gladieux P."/>
            <person name="Thoren M.H."/>
            <person name="Johannesson H."/>
        </authorList>
    </citation>
    <scope>NUCLEOTIDE SEQUENCE</scope>
    <source>
        <strain evidence="1">CBS 538.74</strain>
    </source>
</reference>
<dbReference type="EMBL" id="MU857280">
    <property type="protein sequence ID" value="KAK4148700.1"/>
    <property type="molecule type" value="Genomic_DNA"/>
</dbReference>
<comment type="caution">
    <text evidence="1">The sequence shown here is derived from an EMBL/GenBank/DDBJ whole genome shotgun (WGS) entry which is preliminary data.</text>
</comment>